<gene>
    <name evidence="3" type="ORF">EDD62_1507</name>
</gene>
<evidence type="ECO:0000256" key="1">
    <source>
        <dbReference type="SAM" id="MobiDB-lite"/>
    </source>
</evidence>
<accession>A0A3N5C6U5</accession>
<dbReference type="GO" id="GO:0004180">
    <property type="term" value="F:carboxypeptidase activity"/>
    <property type="evidence" value="ECO:0007669"/>
    <property type="project" value="UniProtKB-KW"/>
</dbReference>
<dbReference type="InterPro" id="IPR052179">
    <property type="entry name" value="DD-CPase-like"/>
</dbReference>
<protein>
    <submittedName>
        <fullName evidence="3">D-alanyl-D-alanine carboxypeptidase</fullName>
    </submittedName>
</protein>
<dbReference type="Pfam" id="PF02557">
    <property type="entry name" value="VanY"/>
    <property type="match status" value="1"/>
</dbReference>
<feature type="compositionally biased region" description="Low complexity" evidence="1">
    <location>
        <begin position="62"/>
        <end position="83"/>
    </location>
</feature>
<dbReference type="GO" id="GO:0006508">
    <property type="term" value="P:proteolysis"/>
    <property type="evidence" value="ECO:0007669"/>
    <property type="project" value="InterPro"/>
</dbReference>
<dbReference type="InterPro" id="IPR003709">
    <property type="entry name" value="VanY-like_core_dom"/>
</dbReference>
<dbReference type="InterPro" id="IPR009045">
    <property type="entry name" value="Zn_M74/Hedgehog-like"/>
</dbReference>
<evidence type="ECO:0000259" key="2">
    <source>
        <dbReference type="Pfam" id="PF02557"/>
    </source>
</evidence>
<dbReference type="InterPro" id="IPR058193">
    <property type="entry name" value="VanY/YodJ_core_dom"/>
</dbReference>
<keyword evidence="3" id="KW-0378">Hydrolase</keyword>
<dbReference type="AlphaFoldDB" id="A0A3N5C6U5"/>
<feature type="region of interest" description="Disordered" evidence="1">
    <location>
        <begin position="27"/>
        <end position="94"/>
    </location>
</feature>
<organism evidence="3 4">
    <name type="scientific">Abyssicoccus albus</name>
    <dbReference type="NCBI Taxonomy" id="1817405"/>
    <lineage>
        <taxon>Bacteria</taxon>
        <taxon>Bacillati</taxon>
        <taxon>Bacillota</taxon>
        <taxon>Bacilli</taxon>
        <taxon>Bacillales</taxon>
        <taxon>Abyssicoccaceae</taxon>
    </lineage>
</organism>
<sequence length="266" mass="30442">MSILSFVLLTTGCENDTQQYSLKEIDDRAKQQVSDENNHSELLLDEQSTRSTEQVKEEIATTEKPTTEAPTTEKPTTEEPSSESSRDGQVEYKDGIPYVGGHIIVNKDYKLPADYNPGLSHEAKKQFDKMQQNALSEGYQLIIVSEFRSYTYQQNLYQNYIQQHGKQAADRFSAPPGHSEHQTGLAIDVATPESAQNSMTSFGQTKASDWVKVNAHRYGFIVRYPKGKEHITGYMYEPWHLRYLNIDDATKIYKSKLTMEEYYNLK</sequence>
<evidence type="ECO:0000313" key="4">
    <source>
        <dbReference type="Proteomes" id="UP000277108"/>
    </source>
</evidence>
<dbReference type="Proteomes" id="UP000277108">
    <property type="component" value="Unassembled WGS sequence"/>
</dbReference>
<dbReference type="PANTHER" id="PTHR34385:SF1">
    <property type="entry name" value="PEPTIDOGLYCAN L-ALANYL-D-GLUTAMATE ENDOPEPTIDASE CWLK"/>
    <property type="match status" value="1"/>
</dbReference>
<feature type="domain" description="D-alanyl-D-alanine carboxypeptidase-like core" evidence="2">
    <location>
        <begin position="119"/>
        <end position="245"/>
    </location>
</feature>
<keyword evidence="3" id="KW-0121">Carboxypeptidase</keyword>
<dbReference type="PANTHER" id="PTHR34385">
    <property type="entry name" value="D-ALANYL-D-ALANINE CARBOXYPEPTIDASE"/>
    <property type="match status" value="1"/>
</dbReference>
<reference evidence="3 4" key="1">
    <citation type="submission" date="2018-11" db="EMBL/GenBank/DDBJ databases">
        <title>Genomic Encyclopedia of Type Strains, Phase IV (KMG-IV): sequencing the most valuable type-strain genomes for metagenomic binning, comparative biology and taxonomic classification.</title>
        <authorList>
            <person name="Goeker M."/>
        </authorList>
    </citation>
    <scope>NUCLEOTIDE SEQUENCE [LARGE SCALE GENOMIC DNA]</scope>
    <source>
        <strain evidence="3 4">DSM 29158</strain>
    </source>
</reference>
<comment type="caution">
    <text evidence="3">The sequence shown here is derived from an EMBL/GenBank/DDBJ whole genome shotgun (WGS) entry which is preliminary data.</text>
</comment>
<keyword evidence="3" id="KW-0645">Protease</keyword>
<dbReference type="EMBL" id="RKRK01000004">
    <property type="protein sequence ID" value="RPF55182.1"/>
    <property type="molecule type" value="Genomic_DNA"/>
</dbReference>
<feature type="compositionally biased region" description="Basic and acidic residues" evidence="1">
    <location>
        <begin position="84"/>
        <end position="94"/>
    </location>
</feature>
<dbReference type="Gene3D" id="3.30.1380.10">
    <property type="match status" value="1"/>
</dbReference>
<keyword evidence="4" id="KW-1185">Reference proteome</keyword>
<proteinExistence type="predicted"/>
<dbReference type="CDD" id="cd14852">
    <property type="entry name" value="LD-carboxypeptidase"/>
    <property type="match status" value="1"/>
</dbReference>
<evidence type="ECO:0000313" key="3">
    <source>
        <dbReference type="EMBL" id="RPF55182.1"/>
    </source>
</evidence>
<name>A0A3N5C6U5_9BACL</name>
<dbReference type="SUPFAM" id="SSF55166">
    <property type="entry name" value="Hedgehog/DD-peptidase"/>
    <property type="match status" value="1"/>
</dbReference>